<dbReference type="RefSeq" id="WP_171703047.1">
    <property type="nucleotide sequence ID" value="NZ_JABFHI010000006.1"/>
</dbReference>
<dbReference type="AlphaFoldDB" id="A0A7Y3TYL1"/>
<sequence>MNTSTQTARAGRFPVLQVLILVTGIALAALSWYGFSYWLRSDGDVTWYPPSDTCDLHTETCSAKLGDKGSLTLAVDADGRIESLEILPLTVTTQGMDVSAAEVDFIGRNMDMGINRFPLSVTRTGHFHGQGQLSVCTLSVMPWRARVIVDTPDGRLGTWFDFDVIRS</sequence>
<keyword evidence="1" id="KW-0812">Transmembrane</keyword>
<reference evidence="2 3" key="1">
    <citation type="submission" date="2020-05" db="EMBL/GenBank/DDBJ databases">
        <authorList>
            <person name="Ruan W."/>
            <person name="Jeon C.O."/>
            <person name="Chun B.H."/>
        </authorList>
    </citation>
    <scope>NUCLEOTIDE SEQUENCE [LARGE SCALE GENOMIC DNA]</scope>
    <source>
        <strain evidence="2 3">TBZ9</strain>
    </source>
</reference>
<name>A0A7Y3TYL1_9GAMM</name>
<reference evidence="2 3" key="2">
    <citation type="submission" date="2020-06" db="EMBL/GenBank/DDBJ databases">
        <title>Halomonas songnenensis sp. nov., a moderately halophilic bacterium isolated from saline and alkaline soils.</title>
        <authorList>
            <person name="Jiang J."/>
            <person name="Pan Y."/>
        </authorList>
    </citation>
    <scope>NUCLEOTIDE SEQUENCE [LARGE SCALE GENOMIC DNA]</scope>
    <source>
        <strain evidence="2 3">TBZ9</strain>
    </source>
</reference>
<gene>
    <name evidence="2" type="ORF">HLB35_13985</name>
</gene>
<organism evidence="2 3">
    <name type="scientific">Vreelandella azerica</name>
    <dbReference type="NCBI Taxonomy" id="2732867"/>
    <lineage>
        <taxon>Bacteria</taxon>
        <taxon>Pseudomonadati</taxon>
        <taxon>Pseudomonadota</taxon>
        <taxon>Gammaproteobacteria</taxon>
        <taxon>Oceanospirillales</taxon>
        <taxon>Halomonadaceae</taxon>
        <taxon>Vreelandella</taxon>
    </lineage>
</organism>
<evidence type="ECO:0000313" key="2">
    <source>
        <dbReference type="EMBL" id="NOG32588.1"/>
    </source>
</evidence>
<evidence type="ECO:0000256" key="1">
    <source>
        <dbReference type="SAM" id="Phobius"/>
    </source>
</evidence>
<protein>
    <submittedName>
        <fullName evidence="2">Uncharacterized protein</fullName>
    </submittedName>
</protein>
<dbReference type="Proteomes" id="UP000588806">
    <property type="component" value="Unassembled WGS sequence"/>
</dbReference>
<keyword evidence="1" id="KW-1133">Transmembrane helix</keyword>
<keyword evidence="1" id="KW-0472">Membrane</keyword>
<comment type="caution">
    <text evidence="2">The sequence shown here is derived from an EMBL/GenBank/DDBJ whole genome shotgun (WGS) entry which is preliminary data.</text>
</comment>
<feature type="transmembrane region" description="Helical" evidence="1">
    <location>
        <begin position="15"/>
        <end position="35"/>
    </location>
</feature>
<evidence type="ECO:0000313" key="3">
    <source>
        <dbReference type="Proteomes" id="UP000588806"/>
    </source>
</evidence>
<accession>A0A7Y3TYL1</accession>
<dbReference type="EMBL" id="JABFHI010000006">
    <property type="protein sequence ID" value="NOG32588.1"/>
    <property type="molecule type" value="Genomic_DNA"/>
</dbReference>
<proteinExistence type="predicted"/>
<keyword evidence="3" id="KW-1185">Reference proteome</keyword>